<dbReference type="AlphaFoldDB" id="A0A0S4LCL8"/>
<dbReference type="EMBL" id="CZQA01000001">
    <property type="protein sequence ID" value="CUS33670.1"/>
    <property type="molecule type" value="Genomic_DNA"/>
</dbReference>
<keyword evidence="1" id="KW-0732">Signal</keyword>
<dbReference type="Gene3D" id="2.40.160.20">
    <property type="match status" value="1"/>
</dbReference>
<dbReference type="SUPFAM" id="SSF56925">
    <property type="entry name" value="OMPA-like"/>
    <property type="match status" value="1"/>
</dbReference>
<organism evidence="3 4">
    <name type="scientific">Candidatus Nitrospira nitrosa</name>
    <dbReference type="NCBI Taxonomy" id="1742972"/>
    <lineage>
        <taxon>Bacteria</taxon>
        <taxon>Pseudomonadati</taxon>
        <taxon>Nitrospirota</taxon>
        <taxon>Nitrospiria</taxon>
        <taxon>Nitrospirales</taxon>
        <taxon>Nitrospiraceae</taxon>
        <taxon>Nitrospira</taxon>
    </lineage>
</organism>
<feature type="domain" description="Outer membrane protein beta-barrel" evidence="2">
    <location>
        <begin position="21"/>
        <end position="255"/>
    </location>
</feature>
<protein>
    <recommendedName>
        <fullName evidence="2">Outer membrane protein beta-barrel domain-containing protein</fullName>
    </recommendedName>
</protein>
<evidence type="ECO:0000313" key="3">
    <source>
        <dbReference type="EMBL" id="CUS33670.1"/>
    </source>
</evidence>
<sequence length="255" mass="27624">MKPRVVKGNGSGIGMRALWLTAVLMSLSVSSAYSEMYIGGQVGTTFFGDNNKLTRVDLTDLGGPPGSLLTPRGSISGRDLASSPVWGGKIGYYFPSMSWFGVELEAYYTTPHIEQGPTRVTILPGTVVVGGSVASGSVTNVFPGDYFRVITIAPLNLMFRYNKARFQPYVGVGPGIFLSRINTTEVTFAGTQSSTKVGLNVKLGAEYFFTEHITGYGEVRYNYTRFSFDATESGSFGFDATYNPIIFSFGVGYHF</sequence>
<evidence type="ECO:0000259" key="2">
    <source>
        <dbReference type="Pfam" id="PF13505"/>
    </source>
</evidence>
<evidence type="ECO:0000256" key="1">
    <source>
        <dbReference type="ARBA" id="ARBA00022729"/>
    </source>
</evidence>
<dbReference type="STRING" id="1742972.COMA1_11285"/>
<name>A0A0S4LCL8_9BACT</name>
<accession>A0A0S4LCL8</accession>
<keyword evidence="4" id="KW-1185">Reference proteome</keyword>
<gene>
    <name evidence="3" type="ORF">COMA1_11285</name>
</gene>
<dbReference type="Pfam" id="PF13505">
    <property type="entry name" value="OMP_b-brl"/>
    <property type="match status" value="1"/>
</dbReference>
<proteinExistence type="predicted"/>
<evidence type="ECO:0000313" key="4">
    <source>
        <dbReference type="Proteomes" id="UP000199032"/>
    </source>
</evidence>
<dbReference type="InterPro" id="IPR027385">
    <property type="entry name" value="Beta-barrel_OMP"/>
</dbReference>
<reference evidence="3 4" key="1">
    <citation type="submission" date="2015-10" db="EMBL/GenBank/DDBJ databases">
        <authorList>
            <person name="Gilbert D.G."/>
        </authorList>
    </citation>
    <scope>NUCLEOTIDE SEQUENCE [LARGE SCALE GENOMIC DNA]</scope>
    <source>
        <strain evidence="3">COMA1</strain>
    </source>
</reference>
<dbReference type="Proteomes" id="UP000199032">
    <property type="component" value="Unassembled WGS sequence"/>
</dbReference>
<dbReference type="RefSeq" id="WP_176697886.1">
    <property type="nucleotide sequence ID" value="NZ_CZQA01000001.1"/>
</dbReference>
<dbReference type="InterPro" id="IPR011250">
    <property type="entry name" value="OMP/PagP_B-barrel"/>
</dbReference>